<evidence type="ECO:0000256" key="15">
    <source>
        <dbReference type="PROSITE-ProRule" id="PRU10141"/>
    </source>
</evidence>
<evidence type="ECO:0000256" key="9">
    <source>
        <dbReference type="ARBA" id="ARBA00022777"/>
    </source>
</evidence>
<dbReference type="EC" id="2.7.11.1" evidence="3"/>
<dbReference type="InterPro" id="IPR017441">
    <property type="entry name" value="Protein_kinase_ATP_BS"/>
</dbReference>
<evidence type="ECO:0000256" key="8">
    <source>
        <dbReference type="ARBA" id="ARBA00022741"/>
    </source>
</evidence>
<name>A0A9P1C0I5_9DINO</name>
<keyword evidence="8 15" id="KW-0547">Nucleotide-binding</keyword>
<dbReference type="PROSITE" id="PS00018">
    <property type="entry name" value="EF_HAND_1"/>
    <property type="match status" value="1"/>
</dbReference>
<evidence type="ECO:0000256" key="10">
    <source>
        <dbReference type="ARBA" id="ARBA00022837"/>
    </source>
</evidence>
<dbReference type="PROSITE" id="PS00107">
    <property type="entry name" value="PROTEIN_KINASE_ATP"/>
    <property type="match status" value="1"/>
</dbReference>
<dbReference type="Gene3D" id="1.10.238.10">
    <property type="entry name" value="EF-hand"/>
    <property type="match status" value="2"/>
</dbReference>
<dbReference type="AlphaFoldDB" id="A0A9P1C0I5"/>
<evidence type="ECO:0000256" key="6">
    <source>
        <dbReference type="ARBA" id="ARBA00022723"/>
    </source>
</evidence>
<dbReference type="PROSITE" id="PS50011">
    <property type="entry name" value="PROTEIN_KINASE_DOM"/>
    <property type="match status" value="1"/>
</dbReference>
<dbReference type="PROSITE" id="PS50222">
    <property type="entry name" value="EF_HAND_2"/>
    <property type="match status" value="2"/>
</dbReference>
<comment type="cofactor">
    <cofactor evidence="1">
        <name>Mg(2+)</name>
        <dbReference type="ChEBI" id="CHEBI:18420"/>
    </cofactor>
</comment>
<evidence type="ECO:0000256" key="4">
    <source>
        <dbReference type="ARBA" id="ARBA00022527"/>
    </source>
</evidence>
<dbReference type="EMBL" id="CAMXCT010000668">
    <property type="protein sequence ID" value="CAI3981895.1"/>
    <property type="molecule type" value="Genomic_DNA"/>
</dbReference>
<reference evidence="19" key="1">
    <citation type="submission" date="2022-10" db="EMBL/GenBank/DDBJ databases">
        <authorList>
            <person name="Chen Y."/>
            <person name="Dougan E. K."/>
            <person name="Chan C."/>
            <person name="Rhodes N."/>
            <person name="Thang M."/>
        </authorList>
    </citation>
    <scope>NUCLEOTIDE SEQUENCE</scope>
</reference>
<evidence type="ECO:0000259" key="18">
    <source>
        <dbReference type="PROSITE" id="PS50222"/>
    </source>
</evidence>
<evidence type="ECO:0000256" key="1">
    <source>
        <dbReference type="ARBA" id="ARBA00001946"/>
    </source>
</evidence>
<dbReference type="Gene3D" id="1.10.510.10">
    <property type="entry name" value="Transferase(Phosphotransferase) domain 1"/>
    <property type="match status" value="1"/>
</dbReference>
<dbReference type="SUPFAM" id="SSF47473">
    <property type="entry name" value="EF-hand"/>
    <property type="match status" value="1"/>
</dbReference>
<dbReference type="InterPro" id="IPR002048">
    <property type="entry name" value="EF_hand_dom"/>
</dbReference>
<feature type="domain" description="EF-hand" evidence="18">
    <location>
        <begin position="323"/>
        <end position="358"/>
    </location>
</feature>
<feature type="binding site" evidence="15">
    <location>
        <position position="52"/>
    </location>
    <ligand>
        <name>ATP</name>
        <dbReference type="ChEBI" id="CHEBI:30616"/>
    </ligand>
</feature>
<protein>
    <recommendedName>
        <fullName evidence="3">non-specific serine/threonine protein kinase</fullName>
        <ecNumber evidence="3">2.7.11.1</ecNumber>
    </recommendedName>
</protein>
<dbReference type="Pfam" id="PF13202">
    <property type="entry name" value="EF-hand_5"/>
    <property type="match status" value="2"/>
</dbReference>
<evidence type="ECO:0000256" key="7">
    <source>
        <dbReference type="ARBA" id="ARBA00022737"/>
    </source>
</evidence>
<evidence type="ECO:0000313" key="21">
    <source>
        <dbReference type="EMBL" id="CAL4769207.1"/>
    </source>
</evidence>
<evidence type="ECO:0000256" key="13">
    <source>
        <dbReference type="ARBA" id="ARBA00047899"/>
    </source>
</evidence>
<comment type="catalytic activity">
    <reaction evidence="13">
        <text>L-threonyl-[protein] + ATP = O-phospho-L-threonyl-[protein] + ADP + H(+)</text>
        <dbReference type="Rhea" id="RHEA:46608"/>
        <dbReference type="Rhea" id="RHEA-COMP:11060"/>
        <dbReference type="Rhea" id="RHEA-COMP:11605"/>
        <dbReference type="ChEBI" id="CHEBI:15378"/>
        <dbReference type="ChEBI" id="CHEBI:30013"/>
        <dbReference type="ChEBI" id="CHEBI:30616"/>
        <dbReference type="ChEBI" id="CHEBI:61977"/>
        <dbReference type="ChEBI" id="CHEBI:456216"/>
        <dbReference type="EC" id="2.7.11.1"/>
    </reaction>
</comment>
<dbReference type="FunFam" id="1.10.510.10:FF:000571">
    <property type="entry name" value="Maternal embryonic leucine zipper kinase"/>
    <property type="match status" value="1"/>
</dbReference>
<comment type="catalytic activity">
    <reaction evidence="14">
        <text>L-seryl-[protein] + ATP = O-phospho-L-seryl-[protein] + ADP + H(+)</text>
        <dbReference type="Rhea" id="RHEA:17989"/>
        <dbReference type="Rhea" id="RHEA-COMP:9863"/>
        <dbReference type="Rhea" id="RHEA-COMP:11604"/>
        <dbReference type="ChEBI" id="CHEBI:15378"/>
        <dbReference type="ChEBI" id="CHEBI:29999"/>
        <dbReference type="ChEBI" id="CHEBI:30616"/>
        <dbReference type="ChEBI" id="CHEBI:83421"/>
        <dbReference type="ChEBI" id="CHEBI:456216"/>
        <dbReference type="EC" id="2.7.11.1"/>
    </reaction>
</comment>
<dbReference type="SUPFAM" id="SSF56112">
    <property type="entry name" value="Protein kinase-like (PK-like)"/>
    <property type="match status" value="1"/>
</dbReference>
<evidence type="ECO:0000259" key="17">
    <source>
        <dbReference type="PROSITE" id="PS50011"/>
    </source>
</evidence>
<organism evidence="19">
    <name type="scientific">Cladocopium goreaui</name>
    <dbReference type="NCBI Taxonomy" id="2562237"/>
    <lineage>
        <taxon>Eukaryota</taxon>
        <taxon>Sar</taxon>
        <taxon>Alveolata</taxon>
        <taxon>Dinophyceae</taxon>
        <taxon>Suessiales</taxon>
        <taxon>Symbiodiniaceae</taxon>
        <taxon>Cladocopium</taxon>
    </lineage>
</organism>
<evidence type="ECO:0000313" key="19">
    <source>
        <dbReference type="EMBL" id="CAI3981895.1"/>
    </source>
</evidence>
<dbReference type="InterPro" id="IPR008271">
    <property type="entry name" value="Ser/Thr_kinase_AS"/>
</dbReference>
<evidence type="ECO:0000256" key="16">
    <source>
        <dbReference type="RuleBase" id="RU000304"/>
    </source>
</evidence>
<dbReference type="EMBL" id="CAMXCT030000668">
    <property type="protein sequence ID" value="CAL4769207.1"/>
    <property type="molecule type" value="Genomic_DNA"/>
</dbReference>
<evidence type="ECO:0000256" key="12">
    <source>
        <dbReference type="ARBA" id="ARBA00024334"/>
    </source>
</evidence>
<dbReference type="InterPro" id="IPR011009">
    <property type="entry name" value="Kinase-like_dom_sf"/>
</dbReference>
<keyword evidence="9 21" id="KW-0418">Kinase</keyword>
<keyword evidence="4 16" id="KW-0723">Serine/threonine-protein kinase</keyword>
<keyword evidence="6" id="KW-0479">Metal-binding</keyword>
<gene>
    <name evidence="19" type="ORF">C1SCF055_LOCUS9640</name>
</gene>
<evidence type="ECO:0000256" key="3">
    <source>
        <dbReference type="ARBA" id="ARBA00012513"/>
    </source>
</evidence>
<keyword evidence="22" id="KW-1185">Reference proteome</keyword>
<dbReference type="FunFam" id="3.30.200.20:FF:000315">
    <property type="entry name" value="Calcium-dependent protein kinase 3"/>
    <property type="match status" value="1"/>
</dbReference>
<dbReference type="PROSITE" id="PS00108">
    <property type="entry name" value="PROTEIN_KINASE_ST"/>
    <property type="match status" value="1"/>
</dbReference>
<sequence length="469" mass="52723">MGHVPSTALQLVINNPRSLVHVYELDAELGKGAFGTVRLGCIRATGAKRAIKTISREKMKESQGSLKLEIEIMKMLDHPGIVMLFEVLEDEDVHLSMELCEGCLTDRVKAKPHKHLPHDELQTAMHQVFSAIYYLHNKNIIHRDLKSDNILLKVGPNERLTRTSLKVSDFGLSRIVKDGEYLSSVAGTPSHMAPEVHDRRCNHKSDIWSCGVILYFLFCGELPFKDEEATKKGQYKVSGPLWDKADLHMLTFLSMLLCKRSGLRYSARRALRDDWLRLRSASRSFSTKDSKRKGLLEDLRSFRALNKFKRAVICTAVSMLPEQEIAESRNIFMSLDADGDGMVSAQDLKKAGSLAVGFEDQVLSSRQVRQACGVTDKFESFVSTRAFGYTEFLAATIDPDVYLDNKVLQATFSCFDRDADGDISLSELSNGHLLGALSMEELHEIMAWCDLDGNMQIDFPEFEAMMRSA</sequence>
<dbReference type="InterPro" id="IPR018247">
    <property type="entry name" value="EF_Hand_1_Ca_BS"/>
</dbReference>
<evidence type="ECO:0000256" key="2">
    <source>
        <dbReference type="ARBA" id="ARBA00011245"/>
    </source>
</evidence>
<dbReference type="SMART" id="SM00220">
    <property type="entry name" value="S_TKc"/>
    <property type="match status" value="1"/>
</dbReference>
<dbReference type="Pfam" id="PF00069">
    <property type="entry name" value="Pkinase"/>
    <property type="match status" value="1"/>
</dbReference>
<accession>A0A9P1C0I5</accession>
<dbReference type="GO" id="GO:0005524">
    <property type="term" value="F:ATP binding"/>
    <property type="evidence" value="ECO:0007669"/>
    <property type="project" value="UniProtKB-UniRule"/>
</dbReference>
<dbReference type="InterPro" id="IPR011992">
    <property type="entry name" value="EF-hand-dom_pair"/>
</dbReference>
<comment type="caution">
    <text evidence="19">The sequence shown here is derived from an EMBL/GenBank/DDBJ whole genome shotgun (WGS) entry which is preliminary data.</text>
</comment>
<feature type="domain" description="EF-hand" evidence="18">
    <location>
        <begin position="437"/>
        <end position="469"/>
    </location>
</feature>
<keyword evidence="11 15" id="KW-0067">ATP-binding</keyword>
<keyword evidence="10" id="KW-0106">Calcium</keyword>
<dbReference type="InterPro" id="IPR050205">
    <property type="entry name" value="CDPK_Ser/Thr_kinases"/>
</dbReference>
<dbReference type="SMART" id="SM00054">
    <property type="entry name" value="EFh"/>
    <property type="match status" value="3"/>
</dbReference>
<dbReference type="OrthoDB" id="4062651at2759"/>
<feature type="domain" description="Protein kinase" evidence="17">
    <location>
        <begin position="23"/>
        <end position="276"/>
    </location>
</feature>
<evidence type="ECO:0000313" key="20">
    <source>
        <dbReference type="EMBL" id="CAL1135270.1"/>
    </source>
</evidence>
<reference evidence="20" key="2">
    <citation type="submission" date="2024-04" db="EMBL/GenBank/DDBJ databases">
        <authorList>
            <person name="Chen Y."/>
            <person name="Shah S."/>
            <person name="Dougan E. K."/>
            <person name="Thang M."/>
            <person name="Chan C."/>
        </authorList>
    </citation>
    <scope>NUCLEOTIDE SEQUENCE [LARGE SCALE GENOMIC DNA]</scope>
</reference>
<dbReference type="CDD" id="cd00051">
    <property type="entry name" value="EFh"/>
    <property type="match status" value="1"/>
</dbReference>
<evidence type="ECO:0000313" key="22">
    <source>
        <dbReference type="Proteomes" id="UP001152797"/>
    </source>
</evidence>
<dbReference type="InterPro" id="IPR000719">
    <property type="entry name" value="Prot_kinase_dom"/>
</dbReference>
<evidence type="ECO:0000256" key="11">
    <source>
        <dbReference type="ARBA" id="ARBA00022840"/>
    </source>
</evidence>
<dbReference type="GO" id="GO:0005509">
    <property type="term" value="F:calcium ion binding"/>
    <property type="evidence" value="ECO:0007669"/>
    <property type="project" value="InterPro"/>
</dbReference>
<keyword evidence="7" id="KW-0677">Repeat</keyword>
<dbReference type="Gene3D" id="3.30.200.20">
    <property type="entry name" value="Phosphorylase Kinase, domain 1"/>
    <property type="match status" value="1"/>
</dbReference>
<dbReference type="PANTHER" id="PTHR24349">
    <property type="entry name" value="SERINE/THREONINE-PROTEIN KINASE"/>
    <property type="match status" value="1"/>
</dbReference>
<comment type="subunit">
    <text evidence="2">Monomer.</text>
</comment>
<keyword evidence="5" id="KW-0808">Transferase</keyword>
<dbReference type="EMBL" id="CAMXCT020000668">
    <property type="protein sequence ID" value="CAL1135270.1"/>
    <property type="molecule type" value="Genomic_DNA"/>
</dbReference>
<dbReference type="GO" id="GO:0004674">
    <property type="term" value="F:protein serine/threonine kinase activity"/>
    <property type="evidence" value="ECO:0007669"/>
    <property type="project" value="UniProtKB-KW"/>
</dbReference>
<evidence type="ECO:0000256" key="5">
    <source>
        <dbReference type="ARBA" id="ARBA00022679"/>
    </source>
</evidence>
<proteinExistence type="inferred from homology"/>
<dbReference type="Proteomes" id="UP001152797">
    <property type="component" value="Unassembled WGS sequence"/>
</dbReference>
<comment type="similarity">
    <text evidence="12">Belongs to the protein kinase superfamily. Ser/Thr protein kinase family. CDPK subfamily.</text>
</comment>
<evidence type="ECO:0000256" key="14">
    <source>
        <dbReference type="ARBA" id="ARBA00048679"/>
    </source>
</evidence>